<dbReference type="EMBL" id="BMYX01000017">
    <property type="protein sequence ID" value="GGY22654.1"/>
    <property type="molecule type" value="Genomic_DNA"/>
</dbReference>
<keyword evidence="2" id="KW-1185">Reference proteome</keyword>
<gene>
    <name evidence="1" type="ORF">GCM10011289_28160</name>
</gene>
<accession>A0A918P5G0</accession>
<evidence type="ECO:0000313" key="1">
    <source>
        <dbReference type="EMBL" id="GGY22654.1"/>
    </source>
</evidence>
<dbReference type="RefSeq" id="WP_189535406.1">
    <property type="nucleotide sequence ID" value="NZ_BMYX01000017.1"/>
</dbReference>
<reference evidence="1" key="2">
    <citation type="submission" date="2020-09" db="EMBL/GenBank/DDBJ databases">
        <authorList>
            <person name="Sun Q."/>
            <person name="Kim S."/>
        </authorList>
    </citation>
    <scope>NUCLEOTIDE SEQUENCE</scope>
    <source>
        <strain evidence="1">KCTC 32182</strain>
    </source>
</reference>
<comment type="caution">
    <text evidence="1">The sequence shown here is derived from an EMBL/GenBank/DDBJ whole genome shotgun (WGS) entry which is preliminary data.</text>
</comment>
<sequence length="115" mass="12896">MTCYRLAGGALTPVTDPTYIEDVEDYGDALYESGYTVMIDSEIDSVDDGASVTVYSTERADKPQFFIDVWGRETQLASLVADDFPGLVETLRHIDPLLQLIRLDQYASRKTHEDL</sequence>
<dbReference type="AlphaFoldDB" id="A0A918P5G0"/>
<organism evidence="1 2">
    <name type="scientific">Paludibacterium paludis</name>
    <dbReference type="NCBI Taxonomy" id="1225769"/>
    <lineage>
        <taxon>Bacteria</taxon>
        <taxon>Pseudomonadati</taxon>
        <taxon>Pseudomonadota</taxon>
        <taxon>Betaproteobacteria</taxon>
        <taxon>Neisseriales</taxon>
        <taxon>Chromobacteriaceae</taxon>
        <taxon>Paludibacterium</taxon>
    </lineage>
</organism>
<proteinExistence type="predicted"/>
<reference evidence="1" key="1">
    <citation type="journal article" date="2014" name="Int. J. Syst. Evol. Microbiol.">
        <title>Complete genome sequence of Corynebacterium casei LMG S-19264T (=DSM 44701T), isolated from a smear-ripened cheese.</title>
        <authorList>
            <consortium name="US DOE Joint Genome Institute (JGI-PGF)"/>
            <person name="Walter F."/>
            <person name="Albersmeier A."/>
            <person name="Kalinowski J."/>
            <person name="Ruckert C."/>
        </authorList>
    </citation>
    <scope>NUCLEOTIDE SEQUENCE</scope>
    <source>
        <strain evidence="1">KCTC 32182</strain>
    </source>
</reference>
<evidence type="ECO:0000313" key="2">
    <source>
        <dbReference type="Proteomes" id="UP000645257"/>
    </source>
</evidence>
<dbReference type="Proteomes" id="UP000645257">
    <property type="component" value="Unassembled WGS sequence"/>
</dbReference>
<protein>
    <submittedName>
        <fullName evidence="1">Uncharacterized protein</fullName>
    </submittedName>
</protein>
<name>A0A918P5G0_9NEIS</name>